<evidence type="ECO:0000256" key="5">
    <source>
        <dbReference type="ARBA" id="ARBA00023125"/>
    </source>
</evidence>
<comment type="catalytic activity">
    <reaction evidence="6">
        <text>a thymidine in DNA + NAD(+) = an N-(ADP-alpha-D-ribosyl)-thymidine in DNA + nicotinamide + H(+)</text>
        <dbReference type="Rhea" id="RHEA:71651"/>
        <dbReference type="Rhea" id="RHEA-COMP:13556"/>
        <dbReference type="Rhea" id="RHEA-COMP:18051"/>
        <dbReference type="ChEBI" id="CHEBI:15378"/>
        <dbReference type="ChEBI" id="CHEBI:17154"/>
        <dbReference type="ChEBI" id="CHEBI:57540"/>
        <dbReference type="ChEBI" id="CHEBI:137386"/>
        <dbReference type="ChEBI" id="CHEBI:191199"/>
    </reaction>
</comment>
<keyword evidence="5 6" id="KW-0238">DNA-binding</keyword>
<gene>
    <name evidence="8" type="ORF">M5G27_21550</name>
</gene>
<evidence type="ECO:0000256" key="1">
    <source>
        <dbReference type="ARBA" id="ARBA00022649"/>
    </source>
</evidence>
<evidence type="ECO:0000256" key="3">
    <source>
        <dbReference type="ARBA" id="ARBA00022679"/>
    </source>
</evidence>
<dbReference type="AlphaFoldDB" id="A0A9X4HEU8"/>
<dbReference type="GO" id="GO:0016779">
    <property type="term" value="F:nucleotidyltransferase activity"/>
    <property type="evidence" value="ECO:0007669"/>
    <property type="project" value="UniProtKB-UniRule"/>
</dbReference>
<organism evidence="8 9">
    <name type="scientific">Pseudomonas shahriarae</name>
    <dbReference type="NCBI Taxonomy" id="2745512"/>
    <lineage>
        <taxon>Bacteria</taxon>
        <taxon>Pseudomonadati</taxon>
        <taxon>Pseudomonadota</taxon>
        <taxon>Gammaproteobacteria</taxon>
        <taxon>Pseudomonadales</taxon>
        <taxon>Pseudomonadaceae</taxon>
        <taxon>Pseudomonas</taxon>
    </lineage>
</organism>
<feature type="domain" description="DarT" evidence="7">
    <location>
        <begin position="10"/>
        <end position="191"/>
    </location>
</feature>
<feature type="binding site" evidence="6">
    <location>
        <position position="50"/>
    </location>
    <ligand>
        <name>NAD(+)</name>
        <dbReference type="ChEBI" id="CHEBI:57540"/>
    </ligand>
</feature>
<evidence type="ECO:0000313" key="8">
    <source>
        <dbReference type="EMBL" id="MDD1010069.1"/>
    </source>
</evidence>
<accession>A0A9X4HEU8</accession>
<feature type="active site" description="Proton acceptor" evidence="6">
    <location>
        <position position="50"/>
    </location>
</feature>
<feature type="binding site" evidence="6">
    <location>
        <position position="23"/>
    </location>
    <ligand>
        <name>NAD(+)</name>
        <dbReference type="ChEBI" id="CHEBI:57540"/>
    </ligand>
</feature>
<dbReference type="InterPro" id="IPR029494">
    <property type="entry name" value="DarT"/>
</dbReference>
<feature type="active site" evidence="6">
    <location>
        <position position="144"/>
    </location>
</feature>
<reference evidence="8 9" key="1">
    <citation type="submission" date="2022-05" db="EMBL/GenBank/DDBJ databases">
        <title>Novel Pseudomonas spp. Isolated from a Rainbow Trout Aquaculture Facility.</title>
        <authorList>
            <person name="Testerman T."/>
            <person name="Graf J."/>
        </authorList>
    </citation>
    <scope>NUCLEOTIDE SEQUENCE [LARGE SCALE GENOMIC DNA]</scope>
    <source>
        <strain evidence="8 9">ID1042</strain>
    </source>
</reference>
<proteinExistence type="inferred from homology"/>
<keyword evidence="1 6" id="KW-1277">Toxin-antitoxin system</keyword>
<keyword evidence="3 6" id="KW-0808">Transferase</keyword>
<name>A0A9X4HEU8_9PSED</name>
<dbReference type="GO" id="GO:0016757">
    <property type="term" value="F:glycosyltransferase activity"/>
    <property type="evidence" value="ECO:0007669"/>
    <property type="project" value="UniProtKB-UniRule"/>
</dbReference>
<keyword evidence="2 6" id="KW-0328">Glycosyltransferase</keyword>
<evidence type="ECO:0000313" key="9">
    <source>
        <dbReference type="Proteomes" id="UP001148185"/>
    </source>
</evidence>
<evidence type="ECO:0000256" key="2">
    <source>
        <dbReference type="ARBA" id="ARBA00022676"/>
    </source>
</evidence>
<evidence type="ECO:0000259" key="7">
    <source>
        <dbReference type="PROSITE" id="PS52018"/>
    </source>
</evidence>
<dbReference type="PROSITE" id="PS52018">
    <property type="entry name" value="DART"/>
    <property type="match status" value="1"/>
</dbReference>
<keyword evidence="4 6" id="KW-0548">Nucleotidyltransferase</keyword>
<dbReference type="RefSeq" id="WP_200613261.1">
    <property type="nucleotide sequence ID" value="NZ_JAMDHA010000024.1"/>
</dbReference>
<evidence type="ECO:0000256" key="6">
    <source>
        <dbReference type="PROSITE-ProRule" id="PRU01362"/>
    </source>
</evidence>
<protein>
    <submittedName>
        <fullName evidence="8">DUF4433 domain-containing protein</fullName>
    </submittedName>
</protein>
<evidence type="ECO:0000256" key="4">
    <source>
        <dbReference type="ARBA" id="ARBA00022695"/>
    </source>
</evidence>
<dbReference type="Proteomes" id="UP001148185">
    <property type="component" value="Unassembled WGS sequence"/>
</dbReference>
<sequence length="191" mass="21985">MSDANIREKYFVYHLTSVENLDGIFQEGLKPRASLENFTDVADSEILRKRKALNLDRYVPFHWFAANPFDGRVQLSRPKEKFVLISVFRSFAKQNDWKIIPRHPLADDAIQLLDYNAGFEAINWELMSTRDYQNPECKSVCMAECLSPEMVNPKNFSRIYAPNDEVSSLCEAKMRVAKLATPISVNPGMFL</sequence>
<dbReference type="Pfam" id="PF14487">
    <property type="entry name" value="DarT"/>
    <property type="match status" value="1"/>
</dbReference>
<comment type="caution">
    <text evidence="8">The sequence shown here is derived from an EMBL/GenBank/DDBJ whole genome shotgun (WGS) entry which is preliminary data.</text>
</comment>
<keyword evidence="9" id="KW-1185">Reference proteome</keyword>
<comment type="similarity">
    <text evidence="6">Belongs to the DarT ADP-ribosyltransferase family.</text>
</comment>
<feature type="binding site" evidence="6">
    <location>
        <begin position="14"/>
        <end position="16"/>
    </location>
    <ligand>
        <name>NAD(+)</name>
        <dbReference type="ChEBI" id="CHEBI:57540"/>
    </ligand>
</feature>
<comment type="caution">
    <text evidence="6">Lacks conserved residue(s) required for the propagation of feature annotation.</text>
</comment>
<dbReference type="EMBL" id="JAMDHA010000024">
    <property type="protein sequence ID" value="MDD1010069.1"/>
    <property type="molecule type" value="Genomic_DNA"/>
</dbReference>
<dbReference type="GO" id="GO:0003677">
    <property type="term" value="F:DNA binding"/>
    <property type="evidence" value="ECO:0007669"/>
    <property type="project" value="UniProtKB-UniRule"/>
</dbReference>